<evidence type="ECO:0000313" key="2">
    <source>
        <dbReference type="Proteomes" id="UP000002193"/>
    </source>
</evidence>
<dbReference type="STRING" id="227941.CCA_00705"/>
<dbReference type="HOGENOM" id="CLU_3133767_0_0_0"/>
<name>Q822H7_CHLCV</name>
<dbReference type="EMBL" id="AE015925">
    <property type="protein sequence ID" value="AAP05447.1"/>
    <property type="molecule type" value="Genomic_DNA"/>
</dbReference>
<proteinExistence type="predicted"/>
<organism evidence="1 2">
    <name type="scientific">Chlamydia caviae (strain ATCC VR-813 / DSM 19441 / 03DC25 / GPIC)</name>
    <name type="common">Chlamydophila caviae</name>
    <dbReference type="NCBI Taxonomy" id="227941"/>
    <lineage>
        <taxon>Bacteria</taxon>
        <taxon>Pseudomonadati</taxon>
        <taxon>Chlamydiota</taxon>
        <taxon>Chlamydiia</taxon>
        <taxon>Chlamydiales</taxon>
        <taxon>Chlamydiaceae</taxon>
        <taxon>Chlamydia/Chlamydophila group</taxon>
        <taxon>Chlamydia</taxon>
    </lineage>
</organism>
<sequence length="49" mass="5595">MGFCSSIYKQKQGAGRSKRKKILIKRGSYHVFIATSFGKRTFTKKLTIP</sequence>
<dbReference type="Proteomes" id="UP000002193">
    <property type="component" value="Chromosome"/>
</dbReference>
<reference evidence="1 2" key="1">
    <citation type="journal article" date="2003" name="Nucleic Acids Res.">
        <title>Genome sequence of Chlamydophila caviae (Chlamydia psittaci GPIC): examining the role of niche-specific genes in the evolution of the Chlamydiaceae.</title>
        <authorList>
            <person name="Read T.D."/>
            <person name="Myers G.S.A."/>
            <person name="Brunham R.C."/>
            <person name="Nelson W.C."/>
            <person name="Paulsen I.T."/>
            <person name="Heidelberg J.F."/>
            <person name="Holtzapple E.K."/>
            <person name="Khouri H.M."/>
            <person name="Federova N.B."/>
            <person name="Carty H.A."/>
            <person name="Umayam L.A."/>
            <person name="Haft D.H."/>
            <person name="Peterson J.D."/>
            <person name="Beanan M.J."/>
            <person name="White O."/>
            <person name="Salzberg S.L."/>
            <person name="Hsia R.-C."/>
            <person name="McClarty G."/>
            <person name="Rank R.G."/>
            <person name="Bavoil P.M."/>
            <person name="Fraser C.M."/>
        </authorList>
    </citation>
    <scope>NUCLEOTIDE SEQUENCE [LARGE SCALE GENOMIC DNA]</scope>
    <source>
        <strain evidence="2">ATCC VR-813 / DSM 19441 / 03DC25 / GPIC</strain>
    </source>
</reference>
<protein>
    <submittedName>
        <fullName evidence="1">Uncharacterized protein</fullName>
    </submittedName>
</protein>
<evidence type="ECO:0000313" key="1">
    <source>
        <dbReference type="EMBL" id="AAP05447.1"/>
    </source>
</evidence>
<accession>Q822H7</accession>
<dbReference type="KEGG" id="cca:CCA_00705"/>
<dbReference type="AlphaFoldDB" id="Q822H7"/>
<gene>
    <name evidence="1" type="ordered locus">CCA_00705</name>
</gene>
<keyword evidence="2" id="KW-1185">Reference proteome</keyword>